<sequence length="219" mass="25470">MCRIMQNVSNGPEEAEWEMFIMDDTKLLDFYLNMYSSEAAPWNLSPQSLYIQMEIRDWFSKEIKLPSKSLVCNIGIGVGDWDEYLGYYLNGNGIITSIDIDEDICTTFLYRQSREGHPNPSKVVCEDFLKTTLPEHHFDLVTIIGSTLGEIGDFDKTFDNIVKILKPNGKLFHAGFKHHYPQSQFENYIMRNGAMVVKKKEKFDRFPSVEFYTYLVEKI</sequence>
<evidence type="ECO:0000313" key="3">
    <source>
        <dbReference type="Proteomes" id="UP000249890"/>
    </source>
</evidence>
<dbReference type="GO" id="GO:0008757">
    <property type="term" value="F:S-adenosylmethionine-dependent methyltransferase activity"/>
    <property type="evidence" value="ECO:0007669"/>
    <property type="project" value="InterPro"/>
</dbReference>
<name>A0A2Z2KQ44_9BACL</name>
<dbReference type="InterPro" id="IPR029063">
    <property type="entry name" value="SAM-dependent_MTases_sf"/>
</dbReference>
<reference evidence="2 3" key="1">
    <citation type="submission" date="2017-06" db="EMBL/GenBank/DDBJ databases">
        <title>Complete genome sequence of Paenibacillus donghaensis KCTC 13049T isolated from East Sea sediment, South Korea.</title>
        <authorList>
            <person name="Jung B.K."/>
            <person name="Hong S.-J."/>
            <person name="Shin J.-H."/>
        </authorList>
    </citation>
    <scope>NUCLEOTIDE SEQUENCE [LARGE SCALE GENOMIC DNA]</scope>
    <source>
        <strain evidence="2 3">KCTC 13049</strain>
    </source>
</reference>
<dbReference type="EMBL" id="CP021780">
    <property type="protein sequence ID" value="ASA22411.1"/>
    <property type="molecule type" value="Genomic_DNA"/>
</dbReference>
<feature type="domain" description="Methyltransferase type 11" evidence="1">
    <location>
        <begin position="74"/>
        <end position="172"/>
    </location>
</feature>
<accession>A0A2Z2KQ44</accession>
<dbReference type="AlphaFoldDB" id="A0A2Z2KQ44"/>
<gene>
    <name evidence="2" type="ORF">B9T62_17425</name>
</gene>
<dbReference type="Proteomes" id="UP000249890">
    <property type="component" value="Chromosome"/>
</dbReference>
<dbReference type="InterPro" id="IPR013216">
    <property type="entry name" value="Methyltransf_11"/>
</dbReference>
<dbReference type="Gene3D" id="3.40.50.150">
    <property type="entry name" value="Vaccinia Virus protein VP39"/>
    <property type="match status" value="1"/>
</dbReference>
<evidence type="ECO:0000313" key="2">
    <source>
        <dbReference type="EMBL" id="ASA22411.1"/>
    </source>
</evidence>
<keyword evidence="3" id="KW-1185">Reference proteome</keyword>
<dbReference type="KEGG" id="pdh:B9T62_17425"/>
<evidence type="ECO:0000259" key="1">
    <source>
        <dbReference type="Pfam" id="PF08241"/>
    </source>
</evidence>
<proteinExistence type="predicted"/>
<dbReference type="SUPFAM" id="SSF53335">
    <property type="entry name" value="S-adenosyl-L-methionine-dependent methyltransferases"/>
    <property type="match status" value="1"/>
</dbReference>
<protein>
    <recommendedName>
        <fullName evidence="1">Methyltransferase type 11 domain-containing protein</fullName>
    </recommendedName>
</protein>
<dbReference type="Pfam" id="PF08241">
    <property type="entry name" value="Methyltransf_11"/>
    <property type="match status" value="1"/>
</dbReference>
<dbReference type="CDD" id="cd02440">
    <property type="entry name" value="AdoMet_MTases"/>
    <property type="match status" value="1"/>
</dbReference>
<organism evidence="2 3">
    <name type="scientific">Paenibacillus donghaensis</name>
    <dbReference type="NCBI Taxonomy" id="414771"/>
    <lineage>
        <taxon>Bacteria</taxon>
        <taxon>Bacillati</taxon>
        <taxon>Bacillota</taxon>
        <taxon>Bacilli</taxon>
        <taxon>Bacillales</taxon>
        <taxon>Paenibacillaceae</taxon>
        <taxon>Paenibacillus</taxon>
    </lineage>
</organism>